<name>C1KFH4_9CAUD</name>
<dbReference type="Proteomes" id="UP000001878">
    <property type="component" value="Segment"/>
</dbReference>
<evidence type="ECO:0000313" key="1">
    <source>
        <dbReference type="EMBL" id="ACO36985.1"/>
    </source>
</evidence>
<reference evidence="1 2" key="1">
    <citation type="journal article" date="2009" name="Gene">
        <title>Genome of a virulent bacteriophage Lb338-1 that lyses the probiotic Lactobacillus paracasei cheese strain.</title>
        <authorList>
            <person name="Alemayehu D."/>
            <person name="Ross R.P."/>
            <person name="O'Sullivan O."/>
            <person name="Coffey A."/>
            <person name="Stanton C."/>
            <person name="Fitzgerald G.F."/>
            <person name="McAuliffe O."/>
        </authorList>
    </citation>
    <scope>NUCLEOTIDE SEQUENCE [LARGE SCALE GENOMIC DNA]</scope>
    <source>
        <strain evidence="1">Lb338-1</strain>
    </source>
</reference>
<dbReference type="EMBL" id="FJ822135">
    <property type="protein sequence ID" value="ACO36985.1"/>
    <property type="molecule type" value="Genomic_DNA"/>
</dbReference>
<dbReference type="GeneID" id="7750919"/>
<accession>C1KFH4</accession>
<evidence type="ECO:0000313" key="2">
    <source>
        <dbReference type="Proteomes" id="UP000001878"/>
    </source>
</evidence>
<keyword evidence="2" id="KW-1185">Reference proteome</keyword>
<dbReference type="RefSeq" id="YP_002790743.1">
    <property type="nucleotide sequence ID" value="NC_012530.1"/>
</dbReference>
<organism evidence="1 2">
    <name type="scientific">Lactobacillus phage Lb338-1</name>
    <dbReference type="NCBI Taxonomy" id="2892342"/>
    <lineage>
        <taxon>Viruses</taxon>
        <taxon>Duplodnaviria</taxon>
        <taxon>Heunggongvirae</taxon>
        <taxon>Uroviricota</taxon>
        <taxon>Caudoviricetes</taxon>
        <taxon>Herelleviridae</taxon>
        <taxon>Mooreparkvirus</taxon>
        <taxon>Mooreparkvirus Lb3381</taxon>
    </lineage>
</organism>
<protein>
    <submittedName>
        <fullName evidence="1">Uncharacterized protein</fullName>
    </submittedName>
</protein>
<dbReference type="KEGG" id="vg:7750919"/>
<proteinExistence type="predicted"/>
<sequence>MQALLKKYKYYMYQVDYKVFNTIKSLGVWYPDGHLEEQDHKDTIPEIGSVVDFSAIKKDSFVGASYQVMAVCWSKGTGYTIYLGKAEGNS</sequence>
<gene>
    <name evidence="1" type="ORF">lb338_phage_64</name>
</gene>